<dbReference type="InterPro" id="IPR037401">
    <property type="entry name" value="SnoaL-like"/>
</dbReference>
<dbReference type="SUPFAM" id="SSF54427">
    <property type="entry name" value="NTF2-like"/>
    <property type="match status" value="2"/>
</dbReference>
<accession>A0A426RGS2</accession>
<dbReference type="Gene3D" id="2.120.10.30">
    <property type="entry name" value="TolB, C-terminal domain"/>
    <property type="match status" value="1"/>
</dbReference>
<dbReference type="RefSeq" id="WP_125222904.1">
    <property type="nucleotide sequence ID" value="NZ_QUSX01000002.1"/>
</dbReference>
<dbReference type="Pfam" id="PF07676">
    <property type="entry name" value="PD40"/>
    <property type="match status" value="2"/>
</dbReference>
<dbReference type="AlphaFoldDB" id="A0A426RGS2"/>
<dbReference type="Gene3D" id="3.10.450.50">
    <property type="match status" value="2"/>
</dbReference>
<feature type="signal peptide" evidence="1">
    <location>
        <begin position="1"/>
        <end position="20"/>
    </location>
</feature>
<reference evidence="4" key="1">
    <citation type="submission" date="2018-08" db="EMBL/GenBank/DDBJ databases">
        <authorList>
            <person name="Khan S.A."/>
            <person name="J S.E."/>
        </authorList>
    </citation>
    <scope>NUCLEOTIDE SEQUENCE [LARGE SCALE GENOMIC DNA]</scope>
    <source>
        <strain evidence="4">PoM-212</strain>
    </source>
</reference>
<proteinExistence type="predicted"/>
<dbReference type="Proteomes" id="UP000286990">
    <property type="component" value="Unassembled WGS sequence"/>
</dbReference>
<keyword evidence="4" id="KW-1185">Reference proteome</keyword>
<keyword evidence="1" id="KW-0732">Signal</keyword>
<dbReference type="InterPro" id="IPR011659">
    <property type="entry name" value="WD40"/>
</dbReference>
<dbReference type="Pfam" id="PF12680">
    <property type="entry name" value="SnoaL_2"/>
    <property type="match status" value="2"/>
</dbReference>
<feature type="chain" id="PRO_5019435952" evidence="1">
    <location>
        <begin position="21"/>
        <end position="507"/>
    </location>
</feature>
<name>A0A426RGS2_9FLAO</name>
<dbReference type="EMBL" id="QUSX01000002">
    <property type="protein sequence ID" value="RRQ48182.1"/>
    <property type="molecule type" value="Genomic_DNA"/>
</dbReference>
<gene>
    <name evidence="3" type="ORF">DZC72_10680</name>
</gene>
<feature type="domain" description="SnoaL-like" evidence="2">
    <location>
        <begin position="406"/>
        <end position="502"/>
    </location>
</feature>
<evidence type="ECO:0000259" key="2">
    <source>
        <dbReference type="Pfam" id="PF12680"/>
    </source>
</evidence>
<comment type="caution">
    <text evidence="3">The sequence shown here is derived from an EMBL/GenBank/DDBJ whole genome shotgun (WGS) entry which is preliminary data.</text>
</comment>
<dbReference type="OrthoDB" id="9797498at2"/>
<evidence type="ECO:0000313" key="3">
    <source>
        <dbReference type="EMBL" id="RRQ48182.1"/>
    </source>
</evidence>
<evidence type="ECO:0000313" key="4">
    <source>
        <dbReference type="Proteomes" id="UP000286990"/>
    </source>
</evidence>
<protein>
    <submittedName>
        <fullName evidence="3">Steroid delta-isomerase</fullName>
    </submittedName>
</protein>
<organism evidence="3 4">
    <name type="scientific">Maribacter algicola</name>
    <dbReference type="NCBI Taxonomy" id="2498892"/>
    <lineage>
        <taxon>Bacteria</taxon>
        <taxon>Pseudomonadati</taxon>
        <taxon>Bacteroidota</taxon>
        <taxon>Flavobacteriia</taxon>
        <taxon>Flavobacteriales</taxon>
        <taxon>Flavobacteriaceae</taxon>
        <taxon>Maribacter</taxon>
    </lineage>
</organism>
<evidence type="ECO:0000256" key="1">
    <source>
        <dbReference type="SAM" id="SignalP"/>
    </source>
</evidence>
<sequence length="507" mass="57682">MNRLLFLSVLFLFFSLKSYSQPSTEVFLADLEWNEGTLKIGNPKNISNNEGYDNQPSFYDDDRILLASTRNGQTDIALYNINSESKSWINSTPKGGEYSPLRILDQEDISAIRLDDDGLQRLYRYDFKTGKYKELIANLKVGYHVWYNDHVIVCTVLVENRMDLVIVNIKDNTLYTIQKSVGRSLHKIPQTELISYISKENDTTLVKSLNPISGATEYIVTLPGSFEDVSWTKEGTLLTAYENNLLGYDYKKKGSWKLLHTFDKLEIPKISRLAISPDGQILAFVSEDPKYKIVQKQVESYNSGDLDAFVNCYSENVVVQNFPADTLYIGHQKMRENYGSLSPDNKKYDVEVANRITMGNFVIDHEIVTGDGSISKQVAIYEVADRISSMTFIFDNGSESIPESVVQEQVDAYNKRDIDAFMATYTDDVKLYNFPKNLTTDGPEEMRKGYTEFFTSTPDLHCEIKNRIVIGNKVIDEEEVTANGNTFSAVAIYEVENEKISKVTFLK</sequence>
<reference evidence="4" key="2">
    <citation type="submission" date="2018-12" db="EMBL/GenBank/DDBJ databases">
        <title>Maribacter lutimaris sp. nov., isolated from marine sediment.</title>
        <authorList>
            <person name="Kim K.K."/>
        </authorList>
    </citation>
    <scope>NUCLEOTIDE SEQUENCE [LARGE SCALE GENOMIC DNA]</scope>
    <source>
        <strain evidence="4">PoM-212</strain>
    </source>
</reference>
<dbReference type="SUPFAM" id="SSF69304">
    <property type="entry name" value="Tricorn protease N-terminal domain"/>
    <property type="match status" value="1"/>
</dbReference>
<dbReference type="InterPro" id="IPR011042">
    <property type="entry name" value="6-blade_b-propeller_TolB-like"/>
</dbReference>
<dbReference type="InterPro" id="IPR032710">
    <property type="entry name" value="NTF2-like_dom_sf"/>
</dbReference>
<feature type="domain" description="SnoaL-like" evidence="2">
    <location>
        <begin position="294"/>
        <end position="385"/>
    </location>
</feature>